<feature type="active site" evidence="1">
    <location>
        <position position="44"/>
    </location>
</feature>
<dbReference type="SUPFAM" id="SSF54506">
    <property type="entry name" value="Diaminopimelate epimerase-like"/>
    <property type="match status" value="1"/>
</dbReference>
<dbReference type="NCBIfam" id="TIGR00654">
    <property type="entry name" value="PhzF_family"/>
    <property type="match status" value="1"/>
</dbReference>
<dbReference type="EMBL" id="RHHQ01000016">
    <property type="protein sequence ID" value="RNB84865.1"/>
    <property type="molecule type" value="Genomic_DNA"/>
</dbReference>
<dbReference type="OrthoDB" id="9788221at2"/>
<dbReference type="InterPro" id="IPR003719">
    <property type="entry name" value="Phenazine_PhzF-like"/>
</dbReference>
<dbReference type="PANTHER" id="PTHR13774:SF32">
    <property type="entry name" value="ANTISENSE-ENHANCING SEQUENCE 1"/>
    <property type="match status" value="1"/>
</dbReference>
<dbReference type="Pfam" id="PF02567">
    <property type="entry name" value="PhzC-PhzF"/>
    <property type="match status" value="1"/>
</dbReference>
<keyword evidence="3" id="KW-1185">Reference proteome</keyword>
<dbReference type="PANTHER" id="PTHR13774">
    <property type="entry name" value="PHENAZINE BIOSYNTHESIS PROTEIN"/>
    <property type="match status" value="1"/>
</dbReference>
<reference evidence="2 3" key="1">
    <citation type="submission" date="2018-10" db="EMBL/GenBank/DDBJ databases">
        <title>Phylogenomics of Brevibacillus.</title>
        <authorList>
            <person name="Dunlap C."/>
        </authorList>
    </citation>
    <scope>NUCLEOTIDE SEQUENCE [LARGE SCALE GENOMIC DNA]</scope>
    <source>
        <strain evidence="2 3">JCM 15716</strain>
    </source>
</reference>
<dbReference type="AlphaFoldDB" id="A0A3M8DC15"/>
<dbReference type="GO" id="GO:0016853">
    <property type="term" value="F:isomerase activity"/>
    <property type="evidence" value="ECO:0007669"/>
    <property type="project" value="TreeGrafter"/>
</dbReference>
<sequence length="289" mass="32384">MDFYFVDVFAKEKYQGNQLAVLVPDRELSTAEMQQIAREINFSEITYILSGKKENGGYDVRIFTPDSEIPFAGHPTLGTAYIINKIIERGVETKIILNLEVGQIPVSINGDNLIMSQNEPSFGMIIKETDVIANVLTIKQEDIRTDYPIQLVSTGLPCIIVPLKSVDAVMKCSINHNQFSHFTKNYYKCNLLVFSEEGESEFRARVFMDNTGFLEDPATGSANGNLAGYLLEYNFFSKNKIEYSVNQGYGVNRPSRINVMAEKTDGKFHIHVGGKVHLVAKGEWFIGGN</sequence>
<dbReference type="Proteomes" id="UP000271031">
    <property type="component" value="Unassembled WGS sequence"/>
</dbReference>
<evidence type="ECO:0000313" key="3">
    <source>
        <dbReference type="Proteomes" id="UP000271031"/>
    </source>
</evidence>
<name>A0A3M8DC15_9BACL</name>
<dbReference type="GO" id="GO:0005737">
    <property type="term" value="C:cytoplasm"/>
    <property type="evidence" value="ECO:0007669"/>
    <property type="project" value="TreeGrafter"/>
</dbReference>
<dbReference type="Gene3D" id="3.10.310.10">
    <property type="entry name" value="Diaminopimelate Epimerase, Chain A, domain 1"/>
    <property type="match status" value="2"/>
</dbReference>
<accession>A0A3M8DC15</accession>
<gene>
    <name evidence="2" type="ORF">EDM56_20100</name>
</gene>
<organism evidence="2 3">
    <name type="scientific">Brevibacillus fluminis</name>
    <dbReference type="NCBI Taxonomy" id="511487"/>
    <lineage>
        <taxon>Bacteria</taxon>
        <taxon>Bacillati</taxon>
        <taxon>Bacillota</taxon>
        <taxon>Bacilli</taxon>
        <taxon>Bacillales</taxon>
        <taxon>Paenibacillaceae</taxon>
        <taxon>Brevibacillus</taxon>
    </lineage>
</organism>
<evidence type="ECO:0000313" key="2">
    <source>
        <dbReference type="EMBL" id="RNB84865.1"/>
    </source>
</evidence>
<dbReference type="PIRSF" id="PIRSF016184">
    <property type="entry name" value="PhzC_PhzF"/>
    <property type="match status" value="1"/>
</dbReference>
<dbReference type="RefSeq" id="WP_122919706.1">
    <property type="nucleotide sequence ID" value="NZ_RHHQ01000016.1"/>
</dbReference>
<proteinExistence type="predicted"/>
<comment type="caution">
    <text evidence="2">The sequence shown here is derived from an EMBL/GenBank/DDBJ whole genome shotgun (WGS) entry which is preliminary data.</text>
</comment>
<protein>
    <submittedName>
        <fullName evidence="2">PhzF family phenazine biosynthesis protein</fullName>
    </submittedName>
</protein>
<evidence type="ECO:0000256" key="1">
    <source>
        <dbReference type="PIRSR" id="PIRSR016184-1"/>
    </source>
</evidence>